<organism evidence="1 2">
    <name type="scientific">Bodo saltans</name>
    <name type="common">Flagellated protozoan</name>
    <dbReference type="NCBI Taxonomy" id="75058"/>
    <lineage>
        <taxon>Eukaryota</taxon>
        <taxon>Discoba</taxon>
        <taxon>Euglenozoa</taxon>
        <taxon>Kinetoplastea</taxon>
        <taxon>Metakinetoplastina</taxon>
        <taxon>Eubodonida</taxon>
        <taxon>Bodonidae</taxon>
        <taxon>Bodo</taxon>
    </lineage>
</organism>
<dbReference type="AlphaFoldDB" id="A0A0S4J703"/>
<dbReference type="Proteomes" id="UP000051952">
    <property type="component" value="Unassembled WGS sequence"/>
</dbReference>
<evidence type="ECO:0000313" key="2">
    <source>
        <dbReference type="Proteomes" id="UP000051952"/>
    </source>
</evidence>
<evidence type="ECO:0008006" key="3">
    <source>
        <dbReference type="Google" id="ProtNLM"/>
    </source>
</evidence>
<evidence type="ECO:0000313" key="1">
    <source>
        <dbReference type="EMBL" id="CUG75688.1"/>
    </source>
</evidence>
<reference evidence="2" key="1">
    <citation type="submission" date="2015-09" db="EMBL/GenBank/DDBJ databases">
        <authorList>
            <consortium name="Pathogen Informatics"/>
        </authorList>
    </citation>
    <scope>NUCLEOTIDE SEQUENCE [LARGE SCALE GENOMIC DNA]</scope>
    <source>
        <strain evidence="2">Lake Konstanz</strain>
    </source>
</reference>
<accession>A0A0S4J703</accession>
<dbReference type="OrthoDB" id="14911at2759"/>
<name>A0A0S4J703_BODSA</name>
<feature type="non-terminal residue" evidence="1">
    <location>
        <position position="1"/>
    </location>
</feature>
<dbReference type="Gene3D" id="3.30.870.10">
    <property type="entry name" value="Endonuclease Chain A"/>
    <property type="match status" value="1"/>
</dbReference>
<dbReference type="VEuPathDB" id="TriTrypDB:BSAL_84765"/>
<sequence length="121" mass="13646">NIFHKEATLLVAHPLQNIVNYIEARKRAPDEVVDDAACLIGSANINDRSLMPHRDTEMAALIISKKVAKDLQSRLKKQHKPFLKKFPRLDNGMVDVGYYPHGEFDLRGSHEQLTALLPGFS</sequence>
<dbReference type="SUPFAM" id="SSF56024">
    <property type="entry name" value="Phospholipase D/nuclease"/>
    <property type="match status" value="1"/>
</dbReference>
<keyword evidence="2" id="KW-1185">Reference proteome</keyword>
<gene>
    <name evidence="1" type="ORF">BSAL_84765</name>
</gene>
<protein>
    <recommendedName>
        <fullName evidence="3">Phospholipase D</fullName>
    </recommendedName>
</protein>
<proteinExistence type="predicted"/>
<dbReference type="EMBL" id="CYKH01000985">
    <property type="protein sequence ID" value="CUG75688.1"/>
    <property type="molecule type" value="Genomic_DNA"/>
</dbReference>